<protein>
    <submittedName>
        <fullName evidence="2">Uncharacterized protein</fullName>
    </submittedName>
</protein>
<keyword evidence="3" id="KW-1185">Reference proteome</keyword>
<dbReference type="EMBL" id="LK391707">
    <property type="protein sequence ID" value="CDR94484.1"/>
    <property type="molecule type" value="Genomic_DNA"/>
</dbReference>
<proteinExistence type="predicted"/>
<evidence type="ECO:0000256" key="1">
    <source>
        <dbReference type="SAM" id="SignalP"/>
    </source>
</evidence>
<sequence>MLVIVIVVSQFATQILLQIAVRDGFTVDAYEELDGFAKGYGALYQKVILLRDVNDLYSHIAEKLKTNL</sequence>
<organism evidence="2 3">
    <name type="scientific">Babesia bigemina</name>
    <dbReference type="NCBI Taxonomy" id="5866"/>
    <lineage>
        <taxon>Eukaryota</taxon>
        <taxon>Sar</taxon>
        <taxon>Alveolata</taxon>
        <taxon>Apicomplexa</taxon>
        <taxon>Aconoidasida</taxon>
        <taxon>Piroplasmida</taxon>
        <taxon>Babesiidae</taxon>
        <taxon>Babesia</taxon>
    </lineage>
</organism>
<dbReference type="KEGG" id="bbig:BBBOND_0107820"/>
<dbReference type="RefSeq" id="XP_012766670.1">
    <property type="nucleotide sequence ID" value="XM_012911216.1"/>
</dbReference>
<name>A0A061D6C5_BABBI</name>
<gene>
    <name evidence="2" type="ORF">BBBOND_0107820</name>
</gene>
<evidence type="ECO:0000313" key="2">
    <source>
        <dbReference type="EMBL" id="CDR94484.1"/>
    </source>
</evidence>
<dbReference type="GeneID" id="24563025"/>
<evidence type="ECO:0000313" key="3">
    <source>
        <dbReference type="Proteomes" id="UP000033188"/>
    </source>
</evidence>
<dbReference type="Proteomes" id="UP000033188">
    <property type="component" value="Chromosome 1"/>
</dbReference>
<dbReference type="AlphaFoldDB" id="A0A061D6C5"/>
<reference evidence="3" key="1">
    <citation type="journal article" date="2014" name="Nucleic Acids Res.">
        <title>The evolutionary dynamics of variant antigen genes in Babesia reveal a history of genomic innovation underlying host-parasite interaction.</title>
        <authorList>
            <person name="Jackson A.P."/>
            <person name="Otto T.D."/>
            <person name="Darby A."/>
            <person name="Ramaprasad A."/>
            <person name="Xia D."/>
            <person name="Echaide I.E."/>
            <person name="Farber M."/>
            <person name="Gahlot S."/>
            <person name="Gamble J."/>
            <person name="Gupta D."/>
            <person name="Gupta Y."/>
            <person name="Jackson L."/>
            <person name="Malandrin L."/>
            <person name="Malas T.B."/>
            <person name="Moussa E."/>
            <person name="Nair M."/>
            <person name="Reid A.J."/>
            <person name="Sanders M."/>
            <person name="Sharma J."/>
            <person name="Tracey A."/>
            <person name="Quail M.A."/>
            <person name="Weir W."/>
            <person name="Wastling J.M."/>
            <person name="Hall N."/>
            <person name="Willadsen P."/>
            <person name="Lingelbach K."/>
            <person name="Shiels B."/>
            <person name="Tait A."/>
            <person name="Berriman M."/>
            <person name="Allred D.R."/>
            <person name="Pain A."/>
        </authorList>
    </citation>
    <scope>NUCLEOTIDE SEQUENCE [LARGE SCALE GENOMIC DNA]</scope>
    <source>
        <strain evidence="3">Bond</strain>
    </source>
</reference>
<dbReference type="VEuPathDB" id="PiroplasmaDB:BBBOND_0107820"/>
<keyword evidence="1" id="KW-0732">Signal</keyword>
<accession>A0A061D6C5</accession>
<feature type="chain" id="PRO_5001600639" evidence="1">
    <location>
        <begin position="18"/>
        <end position="68"/>
    </location>
</feature>
<feature type="signal peptide" evidence="1">
    <location>
        <begin position="1"/>
        <end position="17"/>
    </location>
</feature>